<evidence type="ECO:0000256" key="1">
    <source>
        <dbReference type="SAM" id="MobiDB-lite"/>
    </source>
</evidence>
<evidence type="ECO:0000313" key="4">
    <source>
        <dbReference type="Proteomes" id="UP000195521"/>
    </source>
</evidence>
<reference evidence="4" key="1">
    <citation type="submission" date="2017-04" db="EMBL/GenBank/DDBJ databases">
        <title>Plasmodium gonderi genome.</title>
        <authorList>
            <person name="Arisue N."/>
            <person name="Honma H."/>
            <person name="Kawai S."/>
            <person name="Tougan T."/>
            <person name="Tanabe K."/>
            <person name="Horii T."/>
        </authorList>
    </citation>
    <scope>NUCLEOTIDE SEQUENCE [LARGE SCALE GENOMIC DNA]</scope>
    <source>
        <strain evidence="4">ATCC 30045</strain>
    </source>
</reference>
<dbReference type="AlphaFoldDB" id="A0A1Y1JPK8"/>
<dbReference type="OMA" id="PINMERQ"/>
<dbReference type="RefSeq" id="XP_028547145.1">
    <property type="nucleotide sequence ID" value="XM_028691344.1"/>
</dbReference>
<sequence>MEKTHQGKLEEAAKVIGFDKMYVEFFSISEILKDYNYCMETMGKEMFQNEFAKELCNKFVYALEKIAEEPIKSENIQYCNYLRYWLYGEIGKINTRHSKIINEIPFVTELYNIVNKVIKGKLKQSCTALPSPEKNVNLDEWNKRNISYIYFQNHDRIKEIINLNDENKCSEYLAYVKGFNSLYKKYKANHCSMGFSWFFTSSPHYFNCTSTYNPEFLISKLEECKYHKIPKLSVPVVRTSTSGKGNIFKPGADQVYANQKDINDGEGDALTRENPVSKVDTAGAEDPLGSDDLGKEEAQLDSKRTGNPDDLSGTQSLLHLPVPKDEQNSGGQEVTPEVGIWEDTMSHIQYWNNEHRINQTNYAFPYMLSNSNILFKRIYDVFKSIHSRHIIMSASILCVIIFLVIFFKFTGPGSISNKKEKMKRDFENNYNDEYEEELSKYMSEEFLTHSQNSAVHLSYQPRRDYFY</sequence>
<dbReference type="InterPro" id="IPR008780">
    <property type="entry name" value="Plasmodium_Vir"/>
</dbReference>
<evidence type="ECO:0000313" key="3">
    <source>
        <dbReference type="EMBL" id="GAW84556.1"/>
    </source>
</evidence>
<keyword evidence="2" id="KW-0812">Transmembrane</keyword>
<gene>
    <name evidence="3" type="ORF">PGO_003635</name>
</gene>
<dbReference type="OrthoDB" id="388879at2759"/>
<evidence type="ECO:0000256" key="2">
    <source>
        <dbReference type="SAM" id="Phobius"/>
    </source>
</evidence>
<dbReference type="GeneID" id="39745364"/>
<comment type="caution">
    <text evidence="3">The sequence shown here is derived from an EMBL/GenBank/DDBJ whole genome shotgun (WGS) entry which is preliminary data.</text>
</comment>
<protein>
    <submittedName>
        <fullName evidence="3">Variable surface protein</fullName>
    </submittedName>
</protein>
<dbReference type="Proteomes" id="UP000195521">
    <property type="component" value="Unassembled WGS sequence"/>
</dbReference>
<proteinExistence type="predicted"/>
<feature type="compositionally biased region" description="Basic and acidic residues" evidence="1">
    <location>
        <begin position="292"/>
        <end position="307"/>
    </location>
</feature>
<keyword evidence="2" id="KW-0472">Membrane</keyword>
<dbReference type="EMBL" id="BDQF01000424">
    <property type="protein sequence ID" value="GAW84556.1"/>
    <property type="molecule type" value="Genomic_DNA"/>
</dbReference>
<keyword evidence="2" id="KW-1133">Transmembrane helix</keyword>
<dbReference type="Pfam" id="PF05795">
    <property type="entry name" value="Plasmodium_Vir"/>
    <property type="match status" value="1"/>
</dbReference>
<feature type="region of interest" description="Disordered" evidence="1">
    <location>
        <begin position="262"/>
        <end position="333"/>
    </location>
</feature>
<accession>A0A1Y1JPK8</accession>
<feature type="transmembrane region" description="Helical" evidence="2">
    <location>
        <begin position="390"/>
        <end position="409"/>
    </location>
</feature>
<keyword evidence="4" id="KW-1185">Reference proteome</keyword>
<name>A0A1Y1JPK8_PLAGO</name>
<organism evidence="3 4">
    <name type="scientific">Plasmodium gonderi</name>
    <dbReference type="NCBI Taxonomy" id="77519"/>
    <lineage>
        <taxon>Eukaryota</taxon>
        <taxon>Sar</taxon>
        <taxon>Alveolata</taxon>
        <taxon>Apicomplexa</taxon>
        <taxon>Aconoidasida</taxon>
        <taxon>Haemosporida</taxon>
        <taxon>Plasmodiidae</taxon>
        <taxon>Plasmodium</taxon>
        <taxon>Plasmodium (Plasmodium)</taxon>
    </lineage>
</organism>